<dbReference type="OrthoDB" id="193023at2759"/>
<feature type="domain" description="ARMC9 CTLH-like" evidence="5">
    <location>
        <begin position="2"/>
        <end position="80"/>
    </location>
</feature>
<dbReference type="Pfam" id="PF23138">
    <property type="entry name" value="CTLH_Armc9"/>
    <property type="match status" value="1"/>
</dbReference>
<dbReference type="InterPro" id="IPR011044">
    <property type="entry name" value="Quino_amine_DH_bsu"/>
</dbReference>
<dbReference type="VEuPathDB" id="FungiDB:AMAG_16918"/>
<dbReference type="AlphaFoldDB" id="A0A0L0TDQ4"/>
<dbReference type="GO" id="GO:0045022">
    <property type="term" value="P:early endosome to late endosome transport"/>
    <property type="evidence" value="ECO:0007669"/>
    <property type="project" value="InterPro"/>
</dbReference>
<evidence type="ECO:0000256" key="2">
    <source>
        <dbReference type="ARBA" id="ARBA00004603"/>
    </source>
</evidence>
<evidence type="ECO:0000256" key="4">
    <source>
        <dbReference type="ARBA" id="ARBA00022753"/>
    </source>
</evidence>
<sequence length="474" mass="49468">METSLFRYFIVCAIQQNRPAKVVEFFESIDLAHSAADWMTWTSITFVKKPHQTPPFEVYFTKMWYDLFVTSLRNFLALAFASMPLPRLLNFNVERIKRKSLELEVSKLRETVEYWRTHAQKSIDASMHSLAVNAVNSSVTAGGRRRAVVRDPKDGQWFAAVGRNEATVRYWNVARPMATLTVPAMAAGVGPVVGLAWADKTTKVVREAPLPAGMAAAACSSVAGATLWVAGPAAVAAVNVKTGNVDAHGRFPNPTASKPVLVHRSTQGKFVVVCTATHVAIFESATLHVVQILTSPFAPAACYSLTDAHISLISNRGAVATFVSATGVLDPLQALTLAQFPVNVAPGACTVVPASAVGADDDTSNSTAPAASVYLLAGSAVFALPAGKLVQALDPAPAAPPAMVHGRGAVRMLVGGNGSGSGSRPASVASVVVGSGSGVGGGTAPVVTSVAWAGNVIAQGLESGAVRVVKLMMV</sequence>
<name>A0A0L0TDQ4_ALLM3</name>
<dbReference type="STRING" id="578462.A0A0L0TDQ4"/>
<reference evidence="6 7" key="1">
    <citation type="submission" date="2009-11" db="EMBL/GenBank/DDBJ databases">
        <title>Annotation of Allomyces macrogynus ATCC 38327.</title>
        <authorList>
            <consortium name="The Broad Institute Genome Sequencing Platform"/>
            <person name="Russ C."/>
            <person name="Cuomo C."/>
            <person name="Burger G."/>
            <person name="Gray M.W."/>
            <person name="Holland P.W.H."/>
            <person name="King N."/>
            <person name="Lang F.B.F."/>
            <person name="Roger A.J."/>
            <person name="Ruiz-Trillo I."/>
            <person name="Young S.K."/>
            <person name="Zeng Q."/>
            <person name="Gargeya S."/>
            <person name="Fitzgerald M."/>
            <person name="Haas B."/>
            <person name="Abouelleil A."/>
            <person name="Alvarado L."/>
            <person name="Arachchi H.M."/>
            <person name="Berlin A."/>
            <person name="Chapman S.B."/>
            <person name="Gearin G."/>
            <person name="Goldberg J."/>
            <person name="Griggs A."/>
            <person name="Gujja S."/>
            <person name="Hansen M."/>
            <person name="Heiman D."/>
            <person name="Howarth C."/>
            <person name="Larimer J."/>
            <person name="Lui A."/>
            <person name="MacDonald P.J.P."/>
            <person name="McCowen C."/>
            <person name="Montmayeur A."/>
            <person name="Murphy C."/>
            <person name="Neiman D."/>
            <person name="Pearson M."/>
            <person name="Priest M."/>
            <person name="Roberts A."/>
            <person name="Saif S."/>
            <person name="Shea T."/>
            <person name="Sisk P."/>
            <person name="Stolte C."/>
            <person name="Sykes S."/>
            <person name="Wortman J."/>
            <person name="Nusbaum C."/>
            <person name="Birren B."/>
        </authorList>
    </citation>
    <scope>NUCLEOTIDE SEQUENCE [LARGE SCALE GENOMIC DNA]</scope>
    <source>
        <strain evidence="6 7">ATCC 38327</strain>
    </source>
</reference>
<evidence type="ECO:0000256" key="3">
    <source>
        <dbReference type="ARBA" id="ARBA00006128"/>
    </source>
</evidence>
<evidence type="ECO:0000313" key="7">
    <source>
        <dbReference type="Proteomes" id="UP000054350"/>
    </source>
</evidence>
<protein>
    <recommendedName>
        <fullName evidence="5">ARMC9 CTLH-like domain-containing protein</fullName>
    </recommendedName>
</protein>
<dbReference type="EMBL" id="GG745384">
    <property type="protein sequence ID" value="KNE72811.1"/>
    <property type="molecule type" value="Genomic_DNA"/>
</dbReference>
<proteinExistence type="inferred from homology"/>
<accession>A0A0L0TDQ4</accession>
<dbReference type="eggNOG" id="KOG1333">
    <property type="taxonomic scope" value="Eukaryota"/>
</dbReference>
<gene>
    <name evidence="6" type="ORF">AMAG_16918</name>
</gene>
<evidence type="ECO:0000259" key="5">
    <source>
        <dbReference type="Pfam" id="PF23138"/>
    </source>
</evidence>
<reference evidence="7" key="2">
    <citation type="submission" date="2009-11" db="EMBL/GenBank/DDBJ databases">
        <title>The Genome Sequence of Allomyces macrogynus strain ATCC 38327.</title>
        <authorList>
            <consortium name="The Broad Institute Genome Sequencing Platform"/>
            <person name="Russ C."/>
            <person name="Cuomo C."/>
            <person name="Shea T."/>
            <person name="Young S.K."/>
            <person name="Zeng Q."/>
            <person name="Koehrsen M."/>
            <person name="Haas B."/>
            <person name="Borodovsky M."/>
            <person name="Guigo R."/>
            <person name="Alvarado L."/>
            <person name="Berlin A."/>
            <person name="Borenstein D."/>
            <person name="Chen Z."/>
            <person name="Engels R."/>
            <person name="Freedman E."/>
            <person name="Gellesch M."/>
            <person name="Goldberg J."/>
            <person name="Griggs A."/>
            <person name="Gujja S."/>
            <person name="Heiman D."/>
            <person name="Hepburn T."/>
            <person name="Howarth C."/>
            <person name="Jen D."/>
            <person name="Larson L."/>
            <person name="Lewis B."/>
            <person name="Mehta T."/>
            <person name="Park D."/>
            <person name="Pearson M."/>
            <person name="Roberts A."/>
            <person name="Saif S."/>
            <person name="Shenoy N."/>
            <person name="Sisk P."/>
            <person name="Stolte C."/>
            <person name="Sykes S."/>
            <person name="Walk T."/>
            <person name="White J."/>
            <person name="Yandava C."/>
            <person name="Burger G."/>
            <person name="Gray M.W."/>
            <person name="Holland P.W.H."/>
            <person name="King N."/>
            <person name="Lang F.B.F."/>
            <person name="Roger A.J."/>
            <person name="Ruiz-Trillo I."/>
            <person name="Lander E."/>
            <person name="Nusbaum C."/>
        </authorList>
    </citation>
    <scope>NUCLEOTIDE SEQUENCE [LARGE SCALE GENOMIC DNA]</scope>
    <source>
        <strain evidence="7">ATCC 38327</strain>
    </source>
</reference>
<comment type="subcellular location">
    <subcellularLocation>
        <location evidence="1">Early endosome</location>
    </subcellularLocation>
    <subcellularLocation>
        <location evidence="2">Late endosome</location>
    </subcellularLocation>
</comment>
<dbReference type="Proteomes" id="UP000054350">
    <property type="component" value="Unassembled WGS sequence"/>
</dbReference>
<keyword evidence="7" id="KW-1185">Reference proteome</keyword>
<dbReference type="PANTHER" id="PTHR13083:SF3">
    <property type="entry name" value="WD REPEAT-CONTAINING PROTEIN 91"/>
    <property type="match status" value="1"/>
</dbReference>
<evidence type="ECO:0000256" key="1">
    <source>
        <dbReference type="ARBA" id="ARBA00004412"/>
    </source>
</evidence>
<dbReference type="PANTHER" id="PTHR13083">
    <property type="entry name" value="WD REPEAT-CONTAINING PROTEIN 91"/>
    <property type="match status" value="1"/>
</dbReference>
<dbReference type="SUPFAM" id="SSF50969">
    <property type="entry name" value="YVTN repeat-like/Quinoprotein amine dehydrogenase"/>
    <property type="match status" value="1"/>
</dbReference>
<dbReference type="InterPro" id="IPR039724">
    <property type="entry name" value="WDR91"/>
</dbReference>
<keyword evidence="4" id="KW-0967">Endosome</keyword>
<organism evidence="6 7">
    <name type="scientific">Allomyces macrogynus (strain ATCC 38327)</name>
    <name type="common">Allomyces javanicus var. macrogynus</name>
    <dbReference type="NCBI Taxonomy" id="578462"/>
    <lineage>
        <taxon>Eukaryota</taxon>
        <taxon>Fungi</taxon>
        <taxon>Fungi incertae sedis</taxon>
        <taxon>Blastocladiomycota</taxon>
        <taxon>Blastocladiomycetes</taxon>
        <taxon>Blastocladiales</taxon>
        <taxon>Blastocladiaceae</taxon>
        <taxon>Allomyces</taxon>
    </lineage>
</organism>
<comment type="similarity">
    <text evidence="3">Belongs to the WD repeat WDR91 family.</text>
</comment>
<dbReference type="GO" id="GO:0141039">
    <property type="term" value="F:phosphatidylinositol 3-kinase inhibitor activity"/>
    <property type="evidence" value="ECO:0007669"/>
    <property type="project" value="InterPro"/>
</dbReference>
<dbReference type="GO" id="GO:0051898">
    <property type="term" value="P:negative regulation of phosphatidylinositol 3-kinase/protein kinase B signal transduction"/>
    <property type="evidence" value="ECO:0007669"/>
    <property type="project" value="InterPro"/>
</dbReference>
<dbReference type="GO" id="GO:0031902">
    <property type="term" value="C:late endosome membrane"/>
    <property type="evidence" value="ECO:0007669"/>
    <property type="project" value="TreeGrafter"/>
</dbReference>
<dbReference type="GO" id="GO:0031901">
    <property type="term" value="C:early endosome membrane"/>
    <property type="evidence" value="ECO:0007669"/>
    <property type="project" value="TreeGrafter"/>
</dbReference>
<dbReference type="InterPro" id="IPR056327">
    <property type="entry name" value="ARMC9_CTLH-like_dom"/>
</dbReference>
<evidence type="ECO:0000313" key="6">
    <source>
        <dbReference type="EMBL" id="KNE72811.1"/>
    </source>
</evidence>